<dbReference type="Proteomes" id="UP000266723">
    <property type="component" value="Unassembled WGS sequence"/>
</dbReference>
<organism evidence="8 9">
    <name type="scientific">Brassica cretica</name>
    <name type="common">Mustard</name>
    <dbReference type="NCBI Taxonomy" id="69181"/>
    <lineage>
        <taxon>Eukaryota</taxon>
        <taxon>Viridiplantae</taxon>
        <taxon>Streptophyta</taxon>
        <taxon>Embryophyta</taxon>
        <taxon>Tracheophyta</taxon>
        <taxon>Spermatophyta</taxon>
        <taxon>Magnoliopsida</taxon>
        <taxon>eudicotyledons</taxon>
        <taxon>Gunneridae</taxon>
        <taxon>Pentapetalae</taxon>
        <taxon>rosids</taxon>
        <taxon>malvids</taxon>
        <taxon>Brassicales</taxon>
        <taxon>Brassicaceae</taxon>
        <taxon>Brassiceae</taxon>
        <taxon>Brassica</taxon>
    </lineage>
</organism>
<dbReference type="Gene3D" id="3.40.50.150">
    <property type="entry name" value="Vaccinia Virus protein VP39"/>
    <property type="match status" value="1"/>
</dbReference>
<keyword evidence="9" id="KW-1185">Reference proteome</keyword>
<comment type="pathway">
    <text evidence="1">Phospholipid metabolism; phosphatidylcholine biosynthesis.</text>
</comment>
<comment type="catalytic activity">
    <reaction evidence="7">
        <text>N-methylethanolamine phosphate + S-adenosyl-L-methionine = N,N-dimethylethanolamine phosphate + S-adenosyl-L-homocysteine + H(+)</text>
        <dbReference type="Rhea" id="RHEA:25321"/>
        <dbReference type="ChEBI" id="CHEBI:15378"/>
        <dbReference type="ChEBI" id="CHEBI:57781"/>
        <dbReference type="ChEBI" id="CHEBI:57856"/>
        <dbReference type="ChEBI" id="CHEBI:58641"/>
        <dbReference type="ChEBI" id="CHEBI:59789"/>
        <dbReference type="EC" id="2.1.1.103"/>
    </reaction>
    <physiologicalReaction direction="left-to-right" evidence="7">
        <dbReference type="Rhea" id="RHEA:25322"/>
    </physiologicalReaction>
</comment>
<dbReference type="PANTHER" id="PTHR44307:SF2">
    <property type="entry name" value="PHOSPHOETHANOLAMINE METHYLTRANSFERASE ISOFORM X1"/>
    <property type="match status" value="1"/>
</dbReference>
<dbReference type="EMBL" id="QGKV02000832">
    <property type="protein sequence ID" value="KAF3551773.1"/>
    <property type="molecule type" value="Genomic_DNA"/>
</dbReference>
<keyword evidence="4" id="KW-0808">Transferase</keyword>
<keyword evidence="3" id="KW-0489">Methyltransferase</keyword>
<evidence type="ECO:0000256" key="5">
    <source>
        <dbReference type="ARBA" id="ARBA00035674"/>
    </source>
</evidence>
<evidence type="ECO:0000256" key="2">
    <source>
        <dbReference type="ARBA" id="ARBA00005189"/>
    </source>
</evidence>
<evidence type="ECO:0000256" key="3">
    <source>
        <dbReference type="ARBA" id="ARBA00022603"/>
    </source>
</evidence>
<comment type="pathway">
    <text evidence="2">Lipid metabolism.</text>
</comment>
<dbReference type="PANTHER" id="PTHR44307">
    <property type="entry name" value="PHOSPHOETHANOLAMINE METHYLTRANSFERASE"/>
    <property type="match status" value="1"/>
</dbReference>
<sequence length="123" mass="13942">MILFALERAIGFNCLVEFKVADCTTKHYPENSFDVIYSRDTILHIQHCSRLSSSGLNQEAKCSSATTVRAPKLHLPSFQSTSSREDMISLMFKLMGRCEAVKTMMNYLERALNQESLDTLQIS</sequence>
<comment type="catalytic activity">
    <reaction evidence="6">
        <text>N,N-dimethylethanolamine phosphate + S-adenosyl-L-methionine = phosphocholine + S-adenosyl-L-homocysteine + H(+)</text>
        <dbReference type="Rhea" id="RHEA:25325"/>
        <dbReference type="ChEBI" id="CHEBI:15378"/>
        <dbReference type="ChEBI" id="CHEBI:57856"/>
        <dbReference type="ChEBI" id="CHEBI:58641"/>
        <dbReference type="ChEBI" id="CHEBI:59789"/>
        <dbReference type="ChEBI" id="CHEBI:295975"/>
        <dbReference type="EC" id="2.1.1.103"/>
    </reaction>
    <physiologicalReaction direction="left-to-right" evidence="6">
        <dbReference type="Rhea" id="RHEA:25326"/>
    </physiologicalReaction>
</comment>
<protein>
    <recommendedName>
        <fullName evidence="5">phosphoethanolamine N-methyltransferase</fullName>
        <ecNumber evidence="5">2.1.1.103</ecNumber>
    </recommendedName>
</protein>
<evidence type="ECO:0000256" key="4">
    <source>
        <dbReference type="ARBA" id="ARBA00022679"/>
    </source>
</evidence>
<name>A0ABQ7CKQ4_BRACR</name>
<dbReference type="EC" id="2.1.1.103" evidence="5"/>
<accession>A0ABQ7CKQ4</accession>
<evidence type="ECO:0000313" key="9">
    <source>
        <dbReference type="Proteomes" id="UP000266723"/>
    </source>
</evidence>
<gene>
    <name evidence="8" type="ORF">DY000_02009323</name>
</gene>
<comment type="caution">
    <text evidence="8">The sequence shown here is derived from an EMBL/GenBank/DDBJ whole genome shotgun (WGS) entry which is preliminary data.</text>
</comment>
<reference evidence="8 9" key="1">
    <citation type="journal article" date="2020" name="BMC Genomics">
        <title>Intraspecific diversification of the crop wild relative Brassica cretica Lam. using demographic model selection.</title>
        <authorList>
            <person name="Kioukis A."/>
            <person name="Michalopoulou V.A."/>
            <person name="Briers L."/>
            <person name="Pirintsos S."/>
            <person name="Studholme D.J."/>
            <person name="Pavlidis P."/>
            <person name="Sarris P.F."/>
        </authorList>
    </citation>
    <scope>NUCLEOTIDE SEQUENCE [LARGE SCALE GENOMIC DNA]</scope>
    <source>
        <strain evidence="9">cv. PFS-1207/04</strain>
    </source>
</reference>
<evidence type="ECO:0000313" key="8">
    <source>
        <dbReference type="EMBL" id="KAF3551773.1"/>
    </source>
</evidence>
<evidence type="ECO:0000256" key="1">
    <source>
        <dbReference type="ARBA" id="ARBA00004969"/>
    </source>
</evidence>
<dbReference type="InterPro" id="IPR029063">
    <property type="entry name" value="SAM-dependent_MTases_sf"/>
</dbReference>
<evidence type="ECO:0000256" key="6">
    <source>
        <dbReference type="ARBA" id="ARBA00047619"/>
    </source>
</evidence>
<evidence type="ECO:0000256" key="7">
    <source>
        <dbReference type="ARBA" id="ARBA00047841"/>
    </source>
</evidence>
<proteinExistence type="predicted"/>
<dbReference type="SUPFAM" id="SSF53335">
    <property type="entry name" value="S-adenosyl-L-methionine-dependent methyltransferases"/>
    <property type="match status" value="1"/>
</dbReference>